<feature type="transmembrane region" description="Helical" evidence="6">
    <location>
        <begin position="220"/>
        <end position="244"/>
    </location>
</feature>
<evidence type="ECO:0000256" key="1">
    <source>
        <dbReference type="ARBA" id="ARBA00004651"/>
    </source>
</evidence>
<keyword evidence="3 6" id="KW-0812">Transmembrane</keyword>
<evidence type="ECO:0000256" key="5">
    <source>
        <dbReference type="ARBA" id="ARBA00023136"/>
    </source>
</evidence>
<feature type="transmembrane region" description="Helical" evidence="6">
    <location>
        <begin position="265"/>
        <end position="285"/>
    </location>
</feature>
<dbReference type="OrthoDB" id="9792579at2"/>
<dbReference type="RefSeq" id="WP_149265372.1">
    <property type="nucleotide sequence ID" value="NZ_VFJB01000001.1"/>
</dbReference>
<feature type="transmembrane region" description="Helical" evidence="6">
    <location>
        <begin position="186"/>
        <end position="208"/>
    </location>
</feature>
<protein>
    <submittedName>
        <fullName evidence="7">ABC transporter permease</fullName>
    </submittedName>
</protein>
<dbReference type="Proteomes" id="UP000322876">
    <property type="component" value="Unassembled WGS sequence"/>
</dbReference>
<accession>A0A5A8F975</accession>
<comment type="caution">
    <text evidence="7">The sequence shown here is derived from an EMBL/GenBank/DDBJ whole genome shotgun (WGS) entry which is preliminary data.</text>
</comment>
<evidence type="ECO:0000256" key="4">
    <source>
        <dbReference type="ARBA" id="ARBA00022989"/>
    </source>
</evidence>
<proteinExistence type="predicted"/>
<dbReference type="AlphaFoldDB" id="A0A5A8F975"/>
<evidence type="ECO:0000256" key="2">
    <source>
        <dbReference type="ARBA" id="ARBA00022475"/>
    </source>
</evidence>
<evidence type="ECO:0000313" key="8">
    <source>
        <dbReference type="Proteomes" id="UP000322876"/>
    </source>
</evidence>
<dbReference type="GO" id="GO:0005886">
    <property type="term" value="C:plasma membrane"/>
    <property type="evidence" value="ECO:0007669"/>
    <property type="project" value="UniProtKB-SubCell"/>
</dbReference>
<dbReference type="PANTHER" id="PTHR43370">
    <property type="entry name" value="SUGAR ABC TRANSPORTER INTEGRAL MEMBRANE PROTEIN-RELATED"/>
    <property type="match status" value="1"/>
</dbReference>
<feature type="transmembrane region" description="Helical" evidence="6">
    <location>
        <begin position="58"/>
        <end position="81"/>
    </location>
</feature>
<name>A0A5A8F975_9BACT</name>
<dbReference type="InterPro" id="IPR001851">
    <property type="entry name" value="ABC_transp_permease"/>
</dbReference>
<keyword evidence="2" id="KW-1003">Cell membrane</keyword>
<dbReference type="EMBL" id="VFJB01000001">
    <property type="protein sequence ID" value="KAA0259552.1"/>
    <property type="molecule type" value="Genomic_DNA"/>
</dbReference>
<keyword evidence="5 6" id="KW-0472">Membrane</keyword>
<evidence type="ECO:0000256" key="6">
    <source>
        <dbReference type="SAM" id="Phobius"/>
    </source>
</evidence>
<keyword evidence="8" id="KW-1185">Reference proteome</keyword>
<keyword evidence="4 6" id="KW-1133">Transmembrane helix</keyword>
<evidence type="ECO:0000313" key="7">
    <source>
        <dbReference type="EMBL" id="KAA0259552.1"/>
    </source>
</evidence>
<dbReference type="CDD" id="cd06580">
    <property type="entry name" value="TM_PBP1_transp_TpRbsC_like"/>
    <property type="match status" value="1"/>
</dbReference>
<feature type="transmembrane region" description="Helical" evidence="6">
    <location>
        <begin position="32"/>
        <end position="52"/>
    </location>
</feature>
<feature type="transmembrane region" description="Helical" evidence="6">
    <location>
        <begin position="139"/>
        <end position="156"/>
    </location>
</feature>
<gene>
    <name evidence="7" type="ORF">FHQ18_01350</name>
</gene>
<dbReference type="PANTHER" id="PTHR43370:SF2">
    <property type="entry name" value="ABC TRANSPORTER PERMEASE PROTEIN"/>
    <property type="match status" value="1"/>
</dbReference>
<evidence type="ECO:0000256" key="3">
    <source>
        <dbReference type="ARBA" id="ARBA00022692"/>
    </source>
</evidence>
<comment type="subcellular location">
    <subcellularLocation>
        <location evidence="1">Cell membrane</location>
        <topology evidence="1">Multi-pass membrane protein</topology>
    </subcellularLocation>
</comment>
<feature type="transmembrane region" description="Helical" evidence="6">
    <location>
        <begin position="88"/>
        <end position="106"/>
    </location>
</feature>
<sequence length="306" mass="33249">MMVEILLDATIRAGTSILYATLGEILTERSGIINLGVEGLMLIGALSGFYVSHITGNLYLGVLAAFILAALAGMIHGFITVYLRANQIVSGLALTMFGIGVTALFGKKMIGIPLNGFQKIEVPVLAKIPIIGVFFNQDILVYFSYITVVILSFILFKTKFGLKIRMVGENPGAADTAGINVYKIRFFSTVFGSGLSGIGGAYLSLAYTPLWIENMSAGRGWIAVALVIFASWYCYRAMFGAYLFGGINALQLRLQAMGTNVSAHILQMLPYFFTIIVLVIATIRLEKGARVEPEGLGLPYDREDRR</sequence>
<reference evidence="7 8" key="1">
    <citation type="submission" date="2019-06" db="EMBL/GenBank/DDBJ databases">
        <title>Genomic insights into carbon and energy metabolism of Deferribacter autotrophicus revealed new metabolic traits in the phylum Deferribacteres.</title>
        <authorList>
            <person name="Slobodkin A.I."/>
            <person name="Slobodkina G.B."/>
            <person name="Allioux M."/>
            <person name="Alain K."/>
            <person name="Jebbar M."/>
            <person name="Shadrin V."/>
            <person name="Kublanov I.V."/>
            <person name="Toshchakov S.V."/>
            <person name="Bonch-Osmolovskaya E.A."/>
        </authorList>
    </citation>
    <scope>NUCLEOTIDE SEQUENCE [LARGE SCALE GENOMIC DNA]</scope>
    <source>
        <strain evidence="7 8">SL50</strain>
    </source>
</reference>
<dbReference type="GO" id="GO:0022857">
    <property type="term" value="F:transmembrane transporter activity"/>
    <property type="evidence" value="ECO:0007669"/>
    <property type="project" value="InterPro"/>
</dbReference>
<dbReference type="Pfam" id="PF02653">
    <property type="entry name" value="BPD_transp_2"/>
    <property type="match status" value="1"/>
</dbReference>
<organism evidence="7 8">
    <name type="scientific">Deferribacter autotrophicus</name>
    <dbReference type="NCBI Taxonomy" id="500465"/>
    <lineage>
        <taxon>Bacteria</taxon>
        <taxon>Pseudomonadati</taxon>
        <taxon>Deferribacterota</taxon>
        <taxon>Deferribacteres</taxon>
        <taxon>Deferribacterales</taxon>
        <taxon>Deferribacteraceae</taxon>
        <taxon>Deferribacter</taxon>
    </lineage>
</organism>